<gene>
    <name evidence="6" type="ORF">GJ744_001857</name>
</gene>
<protein>
    <recommendedName>
        <fullName evidence="1">Glutamine synthetase</fullName>
    </recommendedName>
</protein>
<dbReference type="PROSITE" id="PS51987">
    <property type="entry name" value="GS_CATALYTIC"/>
    <property type="match status" value="1"/>
</dbReference>
<name>A0A8H7E6J3_9EURO</name>
<feature type="region of interest" description="Disordered" evidence="4">
    <location>
        <begin position="473"/>
        <end position="518"/>
    </location>
</feature>
<dbReference type="Gene3D" id="3.10.20.70">
    <property type="entry name" value="Glutamine synthetase, N-terminal domain"/>
    <property type="match status" value="1"/>
</dbReference>
<dbReference type="GO" id="GO:0006542">
    <property type="term" value="P:glutamine biosynthetic process"/>
    <property type="evidence" value="ECO:0007669"/>
    <property type="project" value="InterPro"/>
</dbReference>
<dbReference type="Pfam" id="PF00120">
    <property type="entry name" value="Gln-synt_C"/>
    <property type="match status" value="1"/>
</dbReference>
<reference evidence="6" key="1">
    <citation type="submission" date="2020-02" db="EMBL/GenBank/DDBJ databases">
        <authorList>
            <person name="Palmer J.M."/>
        </authorList>
    </citation>
    <scope>NUCLEOTIDE SEQUENCE</scope>
    <source>
        <strain evidence="6">EPUS1.4</strain>
        <tissue evidence="6">Thallus</tissue>
    </source>
</reference>
<evidence type="ECO:0000256" key="3">
    <source>
        <dbReference type="RuleBase" id="RU000384"/>
    </source>
</evidence>
<dbReference type="EMBL" id="JAACFV010000013">
    <property type="protein sequence ID" value="KAF7512289.1"/>
    <property type="molecule type" value="Genomic_DNA"/>
</dbReference>
<dbReference type="Proteomes" id="UP000606974">
    <property type="component" value="Unassembled WGS sequence"/>
</dbReference>
<dbReference type="SMART" id="SM01230">
    <property type="entry name" value="Gln-synt_C"/>
    <property type="match status" value="1"/>
</dbReference>
<dbReference type="InterPro" id="IPR008146">
    <property type="entry name" value="Gln_synth_cat_dom"/>
</dbReference>
<dbReference type="Pfam" id="PF04909">
    <property type="entry name" value="Amidohydro_2"/>
    <property type="match status" value="1"/>
</dbReference>
<dbReference type="InterPro" id="IPR014746">
    <property type="entry name" value="Gln_synth/guanido_kin_cat_dom"/>
</dbReference>
<dbReference type="PANTHER" id="PTHR43383">
    <property type="entry name" value="NODULIN 6"/>
    <property type="match status" value="1"/>
</dbReference>
<evidence type="ECO:0000256" key="4">
    <source>
        <dbReference type="SAM" id="MobiDB-lite"/>
    </source>
</evidence>
<feature type="compositionally biased region" description="Low complexity" evidence="4">
    <location>
        <begin position="498"/>
        <end position="514"/>
    </location>
</feature>
<dbReference type="GO" id="GO:0016787">
    <property type="term" value="F:hydrolase activity"/>
    <property type="evidence" value="ECO:0007669"/>
    <property type="project" value="InterPro"/>
</dbReference>
<dbReference type="InterPro" id="IPR032466">
    <property type="entry name" value="Metal_Hydrolase"/>
</dbReference>
<dbReference type="OrthoDB" id="3364440at2759"/>
<organism evidence="6 7">
    <name type="scientific">Endocarpon pusillum</name>
    <dbReference type="NCBI Taxonomy" id="364733"/>
    <lineage>
        <taxon>Eukaryota</taxon>
        <taxon>Fungi</taxon>
        <taxon>Dikarya</taxon>
        <taxon>Ascomycota</taxon>
        <taxon>Pezizomycotina</taxon>
        <taxon>Eurotiomycetes</taxon>
        <taxon>Chaetothyriomycetidae</taxon>
        <taxon>Verrucariales</taxon>
        <taxon>Verrucariaceae</taxon>
        <taxon>Endocarpon</taxon>
    </lineage>
</organism>
<dbReference type="SUPFAM" id="SSF51556">
    <property type="entry name" value="Metallo-dependent hydrolases"/>
    <property type="match status" value="1"/>
</dbReference>
<dbReference type="Gene3D" id="3.20.20.140">
    <property type="entry name" value="Metal-dependent hydrolases"/>
    <property type="match status" value="1"/>
</dbReference>
<dbReference type="Gene3D" id="3.30.590.10">
    <property type="entry name" value="Glutamine synthetase/guanido kinase, catalytic domain"/>
    <property type="match status" value="1"/>
</dbReference>
<evidence type="ECO:0000256" key="2">
    <source>
        <dbReference type="PROSITE-ProRule" id="PRU01331"/>
    </source>
</evidence>
<evidence type="ECO:0000313" key="6">
    <source>
        <dbReference type="EMBL" id="KAF7512289.1"/>
    </source>
</evidence>
<keyword evidence="7" id="KW-1185">Reference proteome</keyword>
<accession>A0A8H7E6J3</accession>
<dbReference type="SUPFAM" id="SSF55931">
    <property type="entry name" value="Glutamine synthetase/guanido kinase"/>
    <property type="match status" value="1"/>
</dbReference>
<dbReference type="InterPro" id="IPR006680">
    <property type="entry name" value="Amidohydro-rel"/>
</dbReference>
<sequence>MSRPSSSFPPLHQIRHLESARLEDLSLLIQSFPVIDNHAHNLLHEDHAYGSSDFPFESITSEAQGTALTEHVHSSLSHIRAMKQLAQLYDCSESIQNIKAARYEWVRRDYFGLIKTCLEGTYAIMMDDGLNKEVVYPYRWHRQLVPRVSRIVRVEAIAAEVLEQLVLVAGLLRPGTDADWDRDTTEAFFIRFNGEFRNQIRALSNNANVRGFKSVICYRTGLKVGLESRKALRPQQSLTGSGLLTAFHEFLQQAVRNNNYRIEKKAFNDYLVVAVCDVLEQRARTDGETTPFQFHTGLGDSDIDLVTANPAYMQPLIEAFPNVNFVLLHSAYPYTREAGYLASTYQNAWLDIGEVFPMLSRDGQESVLKQALELTPTSKILWSTDGHFYPETYWLANRQFRDVLEKNLHAGVIAGDYTVPQALNIAVDIMFWNSNSLYKLGEEERCSHLMTACGRGSPEASMRTLVNRSSDAGSLNTMLHSTDPTPSQSNSNPPRPAPAVTSPAPSTTSGSSNPLPDTRLSDTELLDIFIADNLSMKYVWLHLLDYTGTQRQRMVPVAQFRKQLTNGTYIGVTKGLMRLLQNELMADGGSATGEFLIKPDLSTLSLNKGLDSPSATVHTWWLEDGLGTHFGGCPRWALKRQVDLLESEYSISMLMGCEIEIVFLRPQLNNLTNAYTDFLPLHTLHSWSNMTYQQLDILPMIEEIVETLAEIDIRVPQFHSEAAPGQWEFPLPATDPLQAMDMLYKARDVIRNVARKHGLKATLYPRLYDYSCGSACHTHFSISGPNHSVRRYSDSFLAGVLEHLPSVMALTLPLEESYDRVKPGIWAGGEYVAWGSQNREVPLRKCGDGHWELKAVDGIGNMYFGMAALLASGLDGLRQGKQLRLGDCLEDPNKMSEAQRRQLGINRKLPKGLSEALRALEGDEILVESLGREFVQDYIAVKRKEMEMLDAMGEEKRRLWLIERY</sequence>
<feature type="compositionally biased region" description="Polar residues" evidence="4">
    <location>
        <begin position="473"/>
        <end position="492"/>
    </location>
</feature>
<dbReference type="AlphaFoldDB" id="A0A8H7E6J3"/>
<dbReference type="InterPro" id="IPR036651">
    <property type="entry name" value="Gln_synt_N_sf"/>
</dbReference>
<dbReference type="PANTHER" id="PTHR43383:SF2">
    <property type="entry name" value="AMIDOHYDROLASE 2 FAMILY PROTEIN"/>
    <property type="match status" value="1"/>
</dbReference>
<comment type="caution">
    <text evidence="6">The sequence shown here is derived from an EMBL/GenBank/DDBJ whole genome shotgun (WGS) entry which is preliminary data.</text>
</comment>
<dbReference type="GO" id="GO:0004356">
    <property type="term" value="F:glutamine synthetase activity"/>
    <property type="evidence" value="ECO:0007669"/>
    <property type="project" value="InterPro"/>
</dbReference>
<proteinExistence type="inferred from homology"/>
<comment type="similarity">
    <text evidence="2 3">Belongs to the glutamine synthetase family.</text>
</comment>
<evidence type="ECO:0000259" key="5">
    <source>
        <dbReference type="PROSITE" id="PS51987"/>
    </source>
</evidence>
<evidence type="ECO:0000313" key="7">
    <source>
        <dbReference type="Proteomes" id="UP000606974"/>
    </source>
</evidence>
<feature type="domain" description="GS catalytic" evidence="5">
    <location>
        <begin position="634"/>
        <end position="965"/>
    </location>
</feature>
<evidence type="ECO:0000256" key="1">
    <source>
        <dbReference type="ARBA" id="ARBA00021364"/>
    </source>
</evidence>